<dbReference type="EMBL" id="GBRH01169727">
    <property type="protein sequence ID" value="JAE28169.1"/>
    <property type="molecule type" value="Transcribed_RNA"/>
</dbReference>
<reference evidence="1" key="1">
    <citation type="submission" date="2014-09" db="EMBL/GenBank/DDBJ databases">
        <authorList>
            <person name="Magalhaes I.L.F."/>
            <person name="Oliveira U."/>
            <person name="Santos F.R."/>
            <person name="Vidigal T.H.D.A."/>
            <person name="Brescovit A.D."/>
            <person name="Santos A.J."/>
        </authorList>
    </citation>
    <scope>NUCLEOTIDE SEQUENCE</scope>
    <source>
        <tissue evidence="1">Shoot tissue taken approximately 20 cm above the soil surface</tissue>
    </source>
</reference>
<reference evidence="1" key="2">
    <citation type="journal article" date="2015" name="Data Brief">
        <title>Shoot transcriptome of the giant reed, Arundo donax.</title>
        <authorList>
            <person name="Barrero R.A."/>
            <person name="Guerrero F.D."/>
            <person name="Moolhuijzen P."/>
            <person name="Goolsby J.A."/>
            <person name="Tidwell J."/>
            <person name="Bellgard S.E."/>
            <person name="Bellgard M.I."/>
        </authorList>
    </citation>
    <scope>NUCLEOTIDE SEQUENCE</scope>
    <source>
        <tissue evidence="1">Shoot tissue taken approximately 20 cm above the soil surface</tissue>
    </source>
</reference>
<proteinExistence type="predicted"/>
<name>A0A0A9GX98_ARUDO</name>
<sequence length="39" mass="4513">MSFIECSFFFLLRCHESCISSLLKISEPWCLIAIVVSFI</sequence>
<organism evidence="1">
    <name type="scientific">Arundo donax</name>
    <name type="common">Giant reed</name>
    <name type="synonym">Donax arundinaceus</name>
    <dbReference type="NCBI Taxonomy" id="35708"/>
    <lineage>
        <taxon>Eukaryota</taxon>
        <taxon>Viridiplantae</taxon>
        <taxon>Streptophyta</taxon>
        <taxon>Embryophyta</taxon>
        <taxon>Tracheophyta</taxon>
        <taxon>Spermatophyta</taxon>
        <taxon>Magnoliopsida</taxon>
        <taxon>Liliopsida</taxon>
        <taxon>Poales</taxon>
        <taxon>Poaceae</taxon>
        <taxon>PACMAD clade</taxon>
        <taxon>Arundinoideae</taxon>
        <taxon>Arundineae</taxon>
        <taxon>Arundo</taxon>
    </lineage>
</organism>
<accession>A0A0A9GX98</accession>
<protein>
    <submittedName>
        <fullName evidence="1">Uncharacterized protein</fullName>
    </submittedName>
</protein>
<evidence type="ECO:0000313" key="1">
    <source>
        <dbReference type="EMBL" id="JAE28169.1"/>
    </source>
</evidence>
<dbReference type="AlphaFoldDB" id="A0A0A9GX98"/>